<evidence type="ECO:0000256" key="5">
    <source>
        <dbReference type="ARBA" id="ARBA00048542"/>
    </source>
</evidence>
<evidence type="ECO:0000259" key="7">
    <source>
        <dbReference type="Pfam" id="PF02525"/>
    </source>
</evidence>
<reference evidence="9" key="1">
    <citation type="submission" date="2018-07" db="EMBL/GenBank/DDBJ databases">
        <authorList>
            <person name="Blom J."/>
        </authorList>
    </citation>
    <scope>NUCLEOTIDE SEQUENCE [LARGE SCALE GENOMIC DNA]</scope>
    <source>
        <strain evidence="9">CCOS 864</strain>
    </source>
</reference>
<dbReference type="EC" id="1.6.5.-" evidence="6"/>
<gene>
    <name evidence="6 8" type="primary">azoR</name>
    <name evidence="8" type="ORF">CCOS864_03929</name>
</gene>
<dbReference type="Proteomes" id="UP000255177">
    <property type="component" value="Unassembled WGS sequence"/>
</dbReference>
<dbReference type="Pfam" id="PF02525">
    <property type="entry name" value="Flavodoxin_2"/>
    <property type="match status" value="1"/>
</dbReference>
<dbReference type="HAMAP" id="MF_01216">
    <property type="entry name" value="Azoreductase_type1"/>
    <property type="match status" value="1"/>
</dbReference>
<keyword evidence="9" id="KW-1185">Reference proteome</keyword>
<dbReference type="EMBL" id="UIDD01000010">
    <property type="protein sequence ID" value="SUQ64468.1"/>
    <property type="molecule type" value="Genomic_DNA"/>
</dbReference>
<organism evidence="8 9">
    <name type="scientific">Pseudomonas wadenswilerensis</name>
    <dbReference type="NCBI Taxonomy" id="1785161"/>
    <lineage>
        <taxon>Bacteria</taxon>
        <taxon>Pseudomonadati</taxon>
        <taxon>Pseudomonadota</taxon>
        <taxon>Gammaproteobacteria</taxon>
        <taxon>Pseudomonadales</taxon>
        <taxon>Pseudomonadaceae</taxon>
        <taxon>Pseudomonas</taxon>
    </lineage>
</organism>
<evidence type="ECO:0000256" key="6">
    <source>
        <dbReference type="HAMAP-Rule" id="MF_01216"/>
    </source>
</evidence>
<dbReference type="GO" id="GO:0016655">
    <property type="term" value="F:oxidoreductase activity, acting on NAD(P)H, quinone or similar compound as acceptor"/>
    <property type="evidence" value="ECO:0007669"/>
    <property type="project" value="InterPro"/>
</dbReference>
<dbReference type="Gene3D" id="3.40.50.360">
    <property type="match status" value="1"/>
</dbReference>
<accession>A0A380T4N5</accession>
<dbReference type="GO" id="GO:0009055">
    <property type="term" value="F:electron transfer activity"/>
    <property type="evidence" value="ECO:0007669"/>
    <property type="project" value="UniProtKB-UniRule"/>
</dbReference>
<feature type="binding site" evidence="6">
    <location>
        <begin position="140"/>
        <end position="143"/>
    </location>
    <ligand>
        <name>FMN</name>
        <dbReference type="ChEBI" id="CHEBI:58210"/>
    </ligand>
</feature>
<dbReference type="SUPFAM" id="SSF52218">
    <property type="entry name" value="Flavoproteins"/>
    <property type="match status" value="1"/>
</dbReference>
<keyword evidence="3 6" id="KW-0560">Oxidoreductase</keyword>
<evidence type="ECO:0000313" key="8">
    <source>
        <dbReference type="EMBL" id="SUQ64468.1"/>
    </source>
</evidence>
<comment type="similarity">
    <text evidence="6">Belongs to the azoreductase type 1 family.</text>
</comment>
<evidence type="ECO:0000256" key="2">
    <source>
        <dbReference type="ARBA" id="ARBA00022643"/>
    </source>
</evidence>
<comment type="function">
    <text evidence="6">Also exhibits azoreductase activity. Catalyzes the reductive cleavage of the azo bond in aromatic azo compounds to the corresponding amines.</text>
</comment>
<dbReference type="InterPro" id="IPR003680">
    <property type="entry name" value="Flavodoxin_fold"/>
</dbReference>
<dbReference type="InterPro" id="IPR050104">
    <property type="entry name" value="FMN-dep_NADH:Q_OxRdtase_AzoR1"/>
</dbReference>
<sequence>MNHKVLVIRSSIKTDGGFSGQLVDNFLAELKEVIPEASIVVRDLHAQPIPHLNAVTMDALYGGDASSAEASAALKLSNELIEELQEADRVVIGLPRYNFGAPSILHAWVDYLVRAGVTFNYVDGAPVGLINDKPVHVLNTSGGVYSQGSDSLAGWLSQTLGFIGLQHVEFIYAEGLGMGEESLANGLAAARRQIQHSIESMGARPRLSLAAAQGR</sequence>
<dbReference type="InterPro" id="IPR023048">
    <property type="entry name" value="NADH:quinone_OxRdtase_FMN_depd"/>
</dbReference>
<dbReference type="InterPro" id="IPR029039">
    <property type="entry name" value="Flavoprotein-like_sf"/>
</dbReference>
<comment type="catalytic activity">
    <reaction evidence="5">
        <text>N,N-dimethyl-1,4-phenylenediamine + anthranilate + 2 NAD(+) = 2-(4-dimethylaminophenyl)diazenylbenzoate + 2 NADH + 2 H(+)</text>
        <dbReference type="Rhea" id="RHEA:55872"/>
        <dbReference type="ChEBI" id="CHEBI:15378"/>
        <dbReference type="ChEBI" id="CHEBI:15783"/>
        <dbReference type="ChEBI" id="CHEBI:16567"/>
        <dbReference type="ChEBI" id="CHEBI:57540"/>
        <dbReference type="ChEBI" id="CHEBI:57945"/>
        <dbReference type="ChEBI" id="CHEBI:71579"/>
        <dbReference type="EC" id="1.7.1.17"/>
    </reaction>
    <physiologicalReaction direction="right-to-left" evidence="5">
        <dbReference type="Rhea" id="RHEA:55874"/>
    </physiologicalReaction>
</comment>
<protein>
    <recommendedName>
        <fullName evidence="6">FMN dependent NADH:quinone oxidoreductase</fullName>
        <ecNumber evidence="6">1.6.5.-</ecNumber>
    </recommendedName>
    <alternativeName>
        <fullName evidence="6">Azo-dye reductase</fullName>
    </alternativeName>
    <alternativeName>
        <fullName evidence="6">FMN-dependent NADH-azo compound oxidoreductase</fullName>
    </alternativeName>
    <alternativeName>
        <fullName evidence="6">FMN-dependent NADH-azoreductase</fullName>
        <ecNumber evidence="6">1.7.1.17</ecNumber>
    </alternativeName>
</protein>
<dbReference type="AlphaFoldDB" id="A0A380T4N5"/>
<dbReference type="EC" id="1.7.1.17" evidence="6"/>
<dbReference type="GO" id="GO:0016652">
    <property type="term" value="F:oxidoreductase activity, acting on NAD(P)H as acceptor"/>
    <property type="evidence" value="ECO:0007669"/>
    <property type="project" value="UniProtKB-UniRule"/>
</dbReference>
<comment type="function">
    <text evidence="6">Quinone reductase that provides resistance to thiol-specific stress caused by electrophilic quinones.</text>
</comment>
<comment type="subunit">
    <text evidence="6">Homodimer.</text>
</comment>
<dbReference type="PANTHER" id="PTHR43741:SF2">
    <property type="entry name" value="FMN-DEPENDENT NADH:QUINONE OXIDOREDUCTASE"/>
    <property type="match status" value="1"/>
</dbReference>
<keyword evidence="4 6" id="KW-0520">NAD</keyword>
<comment type="caution">
    <text evidence="6">Lacks conserved residue(s) required for the propagation of feature annotation.</text>
</comment>
<keyword evidence="1 6" id="KW-0285">Flavoprotein</keyword>
<comment type="cofactor">
    <cofactor evidence="6">
        <name>FMN</name>
        <dbReference type="ChEBI" id="CHEBI:58210"/>
    </cofactor>
    <text evidence="6">Binds 1 FMN per subunit.</text>
</comment>
<feature type="binding site" evidence="6">
    <location>
        <position position="11"/>
    </location>
    <ligand>
        <name>FMN</name>
        <dbReference type="ChEBI" id="CHEBI:58210"/>
    </ligand>
</feature>
<name>A0A380T4N5_9PSED</name>
<feature type="domain" description="Flavodoxin-like fold" evidence="7">
    <location>
        <begin position="4"/>
        <end position="196"/>
    </location>
</feature>
<dbReference type="GO" id="GO:0010181">
    <property type="term" value="F:FMN binding"/>
    <property type="evidence" value="ECO:0007669"/>
    <property type="project" value="UniProtKB-UniRule"/>
</dbReference>
<evidence type="ECO:0000256" key="3">
    <source>
        <dbReference type="ARBA" id="ARBA00023002"/>
    </source>
</evidence>
<keyword evidence="2 6" id="KW-0288">FMN</keyword>
<proteinExistence type="inferred from homology"/>
<comment type="catalytic activity">
    <reaction evidence="6">
        <text>2 a quinone + NADH + H(+) = 2 a 1,4-benzosemiquinone + NAD(+)</text>
        <dbReference type="Rhea" id="RHEA:65952"/>
        <dbReference type="ChEBI" id="CHEBI:15378"/>
        <dbReference type="ChEBI" id="CHEBI:57540"/>
        <dbReference type="ChEBI" id="CHEBI:57945"/>
        <dbReference type="ChEBI" id="CHEBI:132124"/>
        <dbReference type="ChEBI" id="CHEBI:134225"/>
    </reaction>
</comment>
<evidence type="ECO:0000313" key="9">
    <source>
        <dbReference type="Proteomes" id="UP000255177"/>
    </source>
</evidence>
<dbReference type="RefSeq" id="WP_115088035.1">
    <property type="nucleotide sequence ID" value="NZ_CBCSFG010000001.1"/>
</dbReference>
<evidence type="ECO:0000256" key="1">
    <source>
        <dbReference type="ARBA" id="ARBA00022630"/>
    </source>
</evidence>
<dbReference type="PANTHER" id="PTHR43741">
    <property type="entry name" value="FMN-DEPENDENT NADH-AZOREDUCTASE 1"/>
    <property type="match status" value="1"/>
</dbReference>
<evidence type="ECO:0000256" key="4">
    <source>
        <dbReference type="ARBA" id="ARBA00023027"/>
    </source>
</evidence>